<keyword evidence="5" id="KW-1133">Transmembrane helix</keyword>
<evidence type="ECO:0000256" key="5">
    <source>
        <dbReference type="SAM" id="Phobius"/>
    </source>
</evidence>
<feature type="chain" id="PRO_5045285993" evidence="6">
    <location>
        <begin position="29"/>
        <end position="372"/>
    </location>
</feature>
<dbReference type="Proteomes" id="UP000780875">
    <property type="component" value="Unassembled WGS sequence"/>
</dbReference>
<evidence type="ECO:0000256" key="3">
    <source>
        <dbReference type="ARBA" id="ARBA00022729"/>
    </source>
</evidence>
<protein>
    <submittedName>
        <fullName evidence="8">Copper resistance protein CopC</fullName>
    </submittedName>
</protein>
<proteinExistence type="predicted"/>
<sequence>MRPLRLLLGFVVAGVLVLATGAPASAHASLLKTDPAQGAVLEKAPDQVVLTFNEPVRLDTDFVHGFTADGGDWAVDAVAQDNRVVVTPSGDPGTGTVVVAWKVISADGHIVGGALDFSIGTSTKDVTAAGATVTAAPTSVLVARGIAAGLALAGLLGVVLLTALGRPAAWSDLAWCLGFVGAVLLGPLQQLAHDGRVLGGLTDWVAWLNGLLSWPALLVLLAYLVVGLVRGRGRRAAWAGVPALALVVAAGLAWPSLPQPPAAAAGETSGGSADLGASGTAEVAVHPAGGRSYDLDLTLVDPDGTALTPYRTPTLEVRDDDLTLGDADLERIGAGHYRATVTIPRDGDWTAQVSVRLDEFTNPVAVVPLTVG</sequence>
<keyword evidence="5" id="KW-0472">Membrane</keyword>
<evidence type="ECO:0000256" key="1">
    <source>
        <dbReference type="ARBA" id="ARBA00004196"/>
    </source>
</evidence>
<evidence type="ECO:0000256" key="4">
    <source>
        <dbReference type="ARBA" id="ARBA00023008"/>
    </source>
</evidence>
<feature type="transmembrane region" description="Helical" evidence="5">
    <location>
        <begin position="204"/>
        <end position="229"/>
    </location>
</feature>
<gene>
    <name evidence="8" type="ORF">K8U61_06290</name>
</gene>
<keyword evidence="4" id="KW-0186">Copper</keyword>
<keyword evidence="3 6" id="KW-0732">Signal</keyword>
<reference evidence="8 9" key="1">
    <citation type="submission" date="2021-09" db="EMBL/GenBank/DDBJ databases">
        <title>Whole genome sequence of Nocardioides sp. GBK3QG-3.</title>
        <authorList>
            <person name="Tuo L."/>
        </authorList>
    </citation>
    <scope>NUCLEOTIDE SEQUENCE [LARGE SCALE GENOMIC DNA]</scope>
    <source>
        <strain evidence="8 9">GBK3QG-3</strain>
    </source>
</reference>
<dbReference type="InterPro" id="IPR014756">
    <property type="entry name" value="Ig_E-set"/>
</dbReference>
<organism evidence="8 9">
    <name type="scientific">Nocardioides mangrovi</name>
    <dbReference type="NCBI Taxonomy" id="2874580"/>
    <lineage>
        <taxon>Bacteria</taxon>
        <taxon>Bacillati</taxon>
        <taxon>Actinomycetota</taxon>
        <taxon>Actinomycetes</taxon>
        <taxon>Propionibacteriales</taxon>
        <taxon>Nocardioidaceae</taxon>
        <taxon>Nocardioides</taxon>
    </lineage>
</organism>
<comment type="caution">
    <text evidence="8">The sequence shown here is derived from an EMBL/GenBank/DDBJ whole genome shotgun (WGS) entry which is preliminary data.</text>
</comment>
<evidence type="ECO:0000256" key="6">
    <source>
        <dbReference type="SAM" id="SignalP"/>
    </source>
</evidence>
<feature type="signal peptide" evidence="6">
    <location>
        <begin position="1"/>
        <end position="28"/>
    </location>
</feature>
<keyword evidence="5" id="KW-0812">Transmembrane</keyword>
<feature type="domain" description="CopC" evidence="7">
    <location>
        <begin position="27"/>
        <end position="119"/>
    </location>
</feature>
<evidence type="ECO:0000256" key="2">
    <source>
        <dbReference type="ARBA" id="ARBA00022723"/>
    </source>
</evidence>
<feature type="transmembrane region" description="Helical" evidence="5">
    <location>
        <begin position="141"/>
        <end position="161"/>
    </location>
</feature>
<keyword evidence="9" id="KW-1185">Reference proteome</keyword>
<accession>A0ABS7U9V0</accession>
<dbReference type="InterPro" id="IPR032694">
    <property type="entry name" value="CopC/D"/>
</dbReference>
<evidence type="ECO:0000313" key="9">
    <source>
        <dbReference type="Proteomes" id="UP000780875"/>
    </source>
</evidence>
<feature type="transmembrane region" description="Helical" evidence="5">
    <location>
        <begin position="236"/>
        <end position="254"/>
    </location>
</feature>
<feature type="transmembrane region" description="Helical" evidence="5">
    <location>
        <begin position="173"/>
        <end position="192"/>
    </location>
</feature>
<dbReference type="InterPro" id="IPR014755">
    <property type="entry name" value="Cu-Rt/internalin_Ig-like"/>
</dbReference>
<dbReference type="Gene3D" id="2.60.40.1220">
    <property type="match status" value="1"/>
</dbReference>
<dbReference type="SUPFAM" id="SSF81296">
    <property type="entry name" value="E set domains"/>
    <property type="match status" value="1"/>
</dbReference>
<comment type="subcellular location">
    <subcellularLocation>
        <location evidence="1">Cell envelope</location>
    </subcellularLocation>
</comment>
<dbReference type="PANTHER" id="PTHR34820:SF4">
    <property type="entry name" value="INNER MEMBRANE PROTEIN YEBZ"/>
    <property type="match status" value="1"/>
</dbReference>
<name>A0ABS7U9V0_9ACTN</name>
<dbReference type="PANTHER" id="PTHR34820">
    <property type="entry name" value="INNER MEMBRANE PROTEIN YEBZ"/>
    <property type="match status" value="1"/>
</dbReference>
<dbReference type="EMBL" id="JAIQZJ010000002">
    <property type="protein sequence ID" value="MBZ5737764.1"/>
    <property type="molecule type" value="Genomic_DNA"/>
</dbReference>
<dbReference type="RefSeq" id="WP_224122140.1">
    <property type="nucleotide sequence ID" value="NZ_JAIQZJ010000002.1"/>
</dbReference>
<dbReference type="Pfam" id="PF04234">
    <property type="entry name" value="CopC"/>
    <property type="match status" value="1"/>
</dbReference>
<evidence type="ECO:0000313" key="8">
    <source>
        <dbReference type="EMBL" id="MBZ5737764.1"/>
    </source>
</evidence>
<keyword evidence="2" id="KW-0479">Metal-binding</keyword>
<dbReference type="InterPro" id="IPR007348">
    <property type="entry name" value="CopC_dom"/>
</dbReference>
<evidence type="ECO:0000259" key="7">
    <source>
        <dbReference type="Pfam" id="PF04234"/>
    </source>
</evidence>